<dbReference type="PANTHER" id="PTHR12697:SF5">
    <property type="entry name" value="DEOXYHYPUSINE HYDROXYLASE"/>
    <property type="match status" value="1"/>
</dbReference>
<evidence type="ECO:0000313" key="5">
    <source>
        <dbReference type="Proteomes" id="UP000184203"/>
    </source>
</evidence>
<dbReference type="OrthoDB" id="293146at2157"/>
<dbReference type="EMBL" id="FRAN01000001">
    <property type="protein sequence ID" value="SHJ97470.1"/>
    <property type="molecule type" value="Genomic_DNA"/>
</dbReference>
<name>E7QUL5_HALPU</name>
<reference evidence="5" key="3">
    <citation type="submission" date="2016-11" db="EMBL/GenBank/DDBJ databases">
        <authorList>
            <person name="Varghese N."/>
            <person name="Submissions S."/>
        </authorList>
    </citation>
    <scope>NUCLEOTIDE SEQUENCE [LARGE SCALE GENOMIC DNA]</scope>
    <source>
        <strain evidence="5">DX253</strain>
    </source>
</reference>
<reference evidence="2 4" key="1">
    <citation type="journal article" date="2014" name="ISME J.">
        <title>Trehalose/2-sulfotrehalose biosynthesis and glycine-betaine uptake are widely spread mechanisms for osmoadaptation in the Halobacteriales.</title>
        <authorList>
            <person name="Youssef N.H."/>
            <person name="Savage-Ashlock K.N."/>
            <person name="McCully A.L."/>
            <person name="Luedtke B."/>
            <person name="Shaw E.I."/>
            <person name="Hoff W.D."/>
            <person name="Elshahed M.S."/>
        </authorList>
    </citation>
    <scope>NUCLEOTIDE SEQUENCE [LARGE SCALE GENOMIC DNA]</scope>
    <source>
        <strain evidence="2 4">DX253</strain>
    </source>
</reference>
<dbReference type="PATRIC" id="fig|797209.4.peg.2457"/>
<dbReference type="EMBL" id="AEMG01000012">
    <property type="protein sequence ID" value="EFW91672.1"/>
    <property type="molecule type" value="Genomic_DNA"/>
</dbReference>
<evidence type="ECO:0000313" key="2">
    <source>
        <dbReference type="EMBL" id="EFW91672.1"/>
    </source>
</evidence>
<dbReference type="PANTHER" id="PTHR12697">
    <property type="entry name" value="PBS LYASE HEAT-LIKE PROTEIN"/>
    <property type="match status" value="1"/>
</dbReference>
<dbReference type="GO" id="GO:0016491">
    <property type="term" value="F:oxidoreductase activity"/>
    <property type="evidence" value="ECO:0007669"/>
    <property type="project" value="TreeGrafter"/>
</dbReference>
<dbReference type="SMART" id="SM00567">
    <property type="entry name" value="EZ_HEAT"/>
    <property type="match status" value="5"/>
</dbReference>
<keyword evidence="2" id="KW-0456">Lyase</keyword>
<accession>E7QUL5</accession>
<dbReference type="AlphaFoldDB" id="E7QUL5"/>
<evidence type="ECO:0000313" key="3">
    <source>
        <dbReference type="EMBL" id="SHJ97470.1"/>
    </source>
</evidence>
<sequence>MSDEDAEETQDSEAQETELVSAETVEEQLESAEAELEDAETEAELDVVEAQLDKIEGLLESADLPEPDEDDEDAEDPREELETRLSDLRDELEDQRGPYAEDVISDVEDAAATITDTRWTDDGSEELVTVVESFAETVQDALGTNFSVTLSRNADDLAEILGTAATAIGDADLDPDEDADTLETLVEATEELQSGVDDAEEWSDLSTREQLEAEGYYDVLDHRKDYPPEWGALKVWEKRNRADMVLLALDSLQSNFMERHCLEALERMGNEDAVEPMLQRAQRRDKDAIRILGKTGSEDAIDTIIDYVDADPGMAKTVIKALGEIGSDEVTQEVADQLVADDVDVRSYAARALGRIGDTRAIEPLADTLENDDSDSVRASAAWALNQIGTESALDAVRDYSDDRAYIVQSEAEKAL</sequence>
<dbReference type="InterPro" id="IPR004155">
    <property type="entry name" value="PBS_lyase_HEAT"/>
</dbReference>
<dbReference type="RefSeq" id="WP_007980272.1">
    <property type="nucleotide sequence ID" value="NZ_AEMG01000012.1"/>
</dbReference>
<organism evidence="2 4">
    <name type="scientific">Haladaptatus paucihalophilus DX253</name>
    <dbReference type="NCBI Taxonomy" id="797209"/>
    <lineage>
        <taxon>Archaea</taxon>
        <taxon>Methanobacteriati</taxon>
        <taxon>Methanobacteriota</taxon>
        <taxon>Stenosarchaea group</taxon>
        <taxon>Halobacteria</taxon>
        <taxon>Halobacteriales</taxon>
        <taxon>Haladaptataceae</taxon>
        <taxon>Haladaptatus</taxon>
    </lineage>
</organism>
<dbReference type="InterPro" id="IPR011989">
    <property type="entry name" value="ARM-like"/>
</dbReference>
<dbReference type="STRING" id="797209.GCA_000376445_00807"/>
<dbReference type="InterPro" id="IPR016024">
    <property type="entry name" value="ARM-type_fold"/>
</dbReference>
<dbReference type="eggNOG" id="arCOG04653">
    <property type="taxonomic scope" value="Archaea"/>
</dbReference>
<evidence type="ECO:0000256" key="1">
    <source>
        <dbReference type="SAM" id="MobiDB-lite"/>
    </source>
</evidence>
<evidence type="ECO:0000313" key="4">
    <source>
        <dbReference type="Proteomes" id="UP000003751"/>
    </source>
</evidence>
<dbReference type="SUPFAM" id="SSF48371">
    <property type="entry name" value="ARM repeat"/>
    <property type="match status" value="1"/>
</dbReference>
<feature type="compositionally biased region" description="Acidic residues" evidence="1">
    <location>
        <begin position="63"/>
        <end position="79"/>
    </location>
</feature>
<dbReference type="Gene3D" id="1.25.10.10">
    <property type="entry name" value="Leucine-rich Repeat Variant"/>
    <property type="match status" value="1"/>
</dbReference>
<dbReference type="Proteomes" id="UP000003751">
    <property type="component" value="Unassembled WGS sequence"/>
</dbReference>
<protein>
    <submittedName>
        <fullName evidence="3">HEAT repeat-containing protein</fullName>
    </submittedName>
    <submittedName>
        <fullName evidence="2">PBS lyase HEAT-like repeat domain protein</fullName>
    </submittedName>
</protein>
<feature type="region of interest" description="Disordered" evidence="1">
    <location>
        <begin position="1"/>
        <end position="104"/>
    </location>
</feature>
<proteinExistence type="predicted"/>
<reference evidence="3" key="2">
    <citation type="submission" date="2016-11" db="EMBL/GenBank/DDBJ databases">
        <authorList>
            <person name="Jaros S."/>
            <person name="Januszkiewicz K."/>
            <person name="Wedrychowicz H."/>
        </authorList>
    </citation>
    <scope>NUCLEOTIDE SEQUENCE [LARGE SCALE GENOMIC DNA]</scope>
    <source>
        <strain evidence="3">DX253</strain>
    </source>
</reference>
<dbReference type="Proteomes" id="UP000184203">
    <property type="component" value="Unassembled WGS sequence"/>
</dbReference>
<dbReference type="Pfam" id="PF13646">
    <property type="entry name" value="HEAT_2"/>
    <property type="match status" value="1"/>
</dbReference>
<feature type="compositionally biased region" description="Acidic residues" evidence="1">
    <location>
        <begin position="24"/>
        <end position="47"/>
    </location>
</feature>
<keyword evidence="5" id="KW-1185">Reference proteome</keyword>
<feature type="compositionally biased region" description="Basic and acidic residues" evidence="1">
    <location>
        <begin position="80"/>
        <end position="89"/>
    </location>
</feature>
<dbReference type="GO" id="GO:0016829">
    <property type="term" value="F:lyase activity"/>
    <property type="evidence" value="ECO:0007669"/>
    <property type="project" value="UniProtKB-KW"/>
</dbReference>
<gene>
    <name evidence="3" type="ORF">SAMN05444342_0129</name>
    <name evidence="2" type="ORF">ZOD2009_12497</name>
</gene>
<feature type="compositionally biased region" description="Acidic residues" evidence="1">
    <location>
        <begin position="1"/>
        <end position="16"/>
    </location>
</feature>